<dbReference type="AlphaFoldDB" id="A0A9P5CY95"/>
<evidence type="ECO:0000313" key="1">
    <source>
        <dbReference type="EMBL" id="KAF3894181.1"/>
    </source>
</evidence>
<evidence type="ECO:0000313" key="2">
    <source>
        <dbReference type="Proteomes" id="UP000749309"/>
    </source>
</evidence>
<proteinExistence type="predicted"/>
<organism evidence="1 2">
    <name type="scientific">Trichophyton interdigitale</name>
    <dbReference type="NCBI Taxonomy" id="101480"/>
    <lineage>
        <taxon>Eukaryota</taxon>
        <taxon>Fungi</taxon>
        <taxon>Dikarya</taxon>
        <taxon>Ascomycota</taxon>
        <taxon>Pezizomycotina</taxon>
        <taxon>Eurotiomycetes</taxon>
        <taxon>Eurotiomycetidae</taxon>
        <taxon>Onygenales</taxon>
        <taxon>Arthrodermataceae</taxon>
        <taxon>Trichophyton</taxon>
    </lineage>
</organism>
<sequence>MRYIGAWRRSYFGLFKRRNSLATRIGQGTHLSKLTNVVILTGEAGGEPEVDEATLELALSLSMALRDKVVCLHMIFPIGVFECPDREIHDVQRLSRLETSESNSLIIRPRDDDGGQKRHRRSG</sequence>
<name>A0A9P5CY95_9EURO</name>
<dbReference type="Proteomes" id="UP000749309">
    <property type="component" value="Unassembled WGS sequence"/>
</dbReference>
<dbReference type="EMBL" id="JAAQVJ010000121">
    <property type="protein sequence ID" value="KAF3894181.1"/>
    <property type="molecule type" value="Genomic_DNA"/>
</dbReference>
<gene>
    <name evidence="1" type="ORF">GY632_3872</name>
</gene>
<reference evidence="1" key="1">
    <citation type="submission" date="2020-03" db="EMBL/GenBank/DDBJ databases">
        <title>Whole Genome Sequence of Trichophyton interdigitale from India.</title>
        <authorList>
            <person name="Kumar P."/>
        </authorList>
    </citation>
    <scope>NUCLEOTIDE SEQUENCE</scope>
    <source>
        <strain evidence="1">UCMS-IGIB-CI14</strain>
    </source>
</reference>
<accession>A0A9P5CY95</accession>
<comment type="caution">
    <text evidence="1">The sequence shown here is derived from an EMBL/GenBank/DDBJ whole genome shotgun (WGS) entry which is preliminary data.</text>
</comment>
<protein>
    <submittedName>
        <fullName evidence="1">Uncharacterized protein</fullName>
    </submittedName>
</protein>